<dbReference type="SUPFAM" id="SSF51395">
    <property type="entry name" value="FMN-linked oxidoreductases"/>
    <property type="match status" value="1"/>
</dbReference>
<evidence type="ECO:0000256" key="5">
    <source>
        <dbReference type="ARBA" id="ARBA00004909"/>
    </source>
</evidence>
<organism evidence="23 24">
    <name type="scientific">Calycomorphotria hydatis</name>
    <dbReference type="NCBI Taxonomy" id="2528027"/>
    <lineage>
        <taxon>Bacteria</taxon>
        <taxon>Pseudomonadati</taxon>
        <taxon>Planctomycetota</taxon>
        <taxon>Planctomycetia</taxon>
        <taxon>Planctomycetales</taxon>
        <taxon>Planctomycetaceae</taxon>
        <taxon>Calycomorphotria</taxon>
    </lineage>
</organism>
<gene>
    <name evidence="23" type="primary">gltB_2</name>
    <name evidence="23" type="ORF">V22_32770</name>
</gene>
<evidence type="ECO:0000256" key="17">
    <source>
        <dbReference type="ARBA" id="ARBA00023164"/>
    </source>
</evidence>
<dbReference type="GO" id="GO:0016040">
    <property type="term" value="F:glutamate synthase (NADH) activity"/>
    <property type="evidence" value="ECO:0007669"/>
    <property type="project" value="UniProtKB-EC"/>
</dbReference>
<dbReference type="CDD" id="cd00713">
    <property type="entry name" value="GltS"/>
    <property type="match status" value="1"/>
</dbReference>
<comment type="catalytic activity">
    <reaction evidence="20">
        <text>2 L-glutamate + NAD(+) = L-glutamine + 2-oxoglutarate + NADH + H(+)</text>
        <dbReference type="Rhea" id="RHEA:13753"/>
        <dbReference type="ChEBI" id="CHEBI:15378"/>
        <dbReference type="ChEBI" id="CHEBI:16810"/>
        <dbReference type="ChEBI" id="CHEBI:29985"/>
        <dbReference type="ChEBI" id="CHEBI:57540"/>
        <dbReference type="ChEBI" id="CHEBI:57945"/>
        <dbReference type="ChEBI" id="CHEBI:58359"/>
        <dbReference type="EC" id="1.4.1.14"/>
    </reaction>
</comment>
<evidence type="ECO:0000256" key="7">
    <source>
        <dbReference type="ARBA" id="ARBA00009716"/>
    </source>
</evidence>
<comment type="cofactor">
    <cofactor evidence="2">
        <name>[3Fe-4S] cluster</name>
        <dbReference type="ChEBI" id="CHEBI:21137"/>
    </cofactor>
</comment>
<accession>A0A517TCB7</accession>
<keyword evidence="14 23" id="KW-0560">Oxidoreductase</keyword>
<dbReference type="FunFam" id="2.160.20.60:FF:000001">
    <property type="entry name" value="Glutamate synthase, large subunit"/>
    <property type="match status" value="1"/>
</dbReference>
<evidence type="ECO:0000256" key="8">
    <source>
        <dbReference type="ARBA" id="ARBA00022605"/>
    </source>
</evidence>
<evidence type="ECO:0000256" key="6">
    <source>
        <dbReference type="ARBA" id="ARBA00004944"/>
    </source>
</evidence>
<dbReference type="PROSITE" id="PS51278">
    <property type="entry name" value="GATASE_TYPE_2"/>
    <property type="match status" value="1"/>
</dbReference>
<evidence type="ECO:0000256" key="19">
    <source>
        <dbReference type="ARBA" id="ARBA00024383"/>
    </source>
</evidence>
<dbReference type="Gene3D" id="2.160.20.60">
    <property type="entry name" value="Glutamate synthase, alpha subunit, C-terminal domain"/>
    <property type="match status" value="1"/>
</dbReference>
<evidence type="ECO:0000256" key="9">
    <source>
        <dbReference type="ARBA" id="ARBA00022630"/>
    </source>
</evidence>
<evidence type="ECO:0000256" key="3">
    <source>
        <dbReference type="ARBA" id="ARBA00001974"/>
    </source>
</evidence>
<dbReference type="GO" id="GO:0006537">
    <property type="term" value="P:glutamate biosynthetic process"/>
    <property type="evidence" value="ECO:0007669"/>
    <property type="project" value="UniProtKB-KW"/>
</dbReference>
<dbReference type="FunFam" id="3.20.20.70:FF:000017">
    <property type="entry name" value="Glutamate synthase [NADH], amyloplastic"/>
    <property type="match status" value="1"/>
</dbReference>
<keyword evidence="8" id="KW-0028">Amino-acid biosynthesis</keyword>
<dbReference type="InterPro" id="IPR036485">
    <property type="entry name" value="Glu_synth_asu_C_sf"/>
</dbReference>
<dbReference type="InterPro" id="IPR013785">
    <property type="entry name" value="Aldolase_TIM"/>
</dbReference>
<evidence type="ECO:0000256" key="10">
    <source>
        <dbReference type="ARBA" id="ARBA00022643"/>
    </source>
</evidence>
<keyword evidence="11" id="KW-0479">Metal-binding</keyword>
<dbReference type="FunFam" id="3.20.20.70:FF:000031">
    <property type="entry name" value="Glutamate synthase 1 [NADH]"/>
    <property type="match status" value="1"/>
</dbReference>
<comment type="pathway">
    <text evidence="6">Amino-acid biosynthesis; L-glutamate biosynthesis via GLT pathway; L-glutamate from 2-oxoglutarate and L-glutamine (NAD(+) route): step 1/1.</text>
</comment>
<sequence>MSDHVHSLNGKTMLNNDKTAAHLPQSVLNGGLPEAHGLYHPDNEHDSCGVGFIADIKGRRTHQIMLDADRMLRHMEHRGACGCEANTGDGAGMLTALPNEFIRKVVKADLGLDLPEDGKFATGVVFLPQIEEEREQCKELFESLVADQGQTFLGWRLVPTCPDKADIGPSARACEPVSEQPIIVAAEGISQDEFERQLYIIRKAASQKIRIESDLVQRLMFYVCSLSSRLIIYKGMLTAPQVLEYYPDLQDEDYTTHLAMVHSRFATNTFPSWDRAQPLRHMAHNGEINTRRGNANWMVARQGVMSSEAFGDDFRKICPVIEPECSDSGNFDNCLELLVKSGRPIPEAAMMMIPEAWQNHHAMSETKRAFYEYYSSKMEPWDGPASVSFTDGKYIGACLDRNGLRPSRYYVTHDDRVVMASEVGVTEIAPENVKFKGRLQPGKMFLVDFEQGRIIPDEELKQSYASTKPYGEWLTEQRIEVADLDPVTPPERDHAESLLNKMKAFGYTTETLQFMLVPLIKVKKDPIGSMGDDTALACLSDKPRMLYDYFKQLFAQVTNPAIDSIREEVIMSLECYIGPEGNLLETNEEDCHRLRLPHPILTDEDLAAIKEMDHRGWKSQTIDITFLKTEGEAGMIAALDRIRTEAMQAIVEGYSFIILSDRDVDENRVAIPSLLACGAVHHHLVANELRTRIGLVLESGEAREVHHHCLLTAYGADAINPYIAFSALKQTRDDGVIPADEWSDEKLVAAYRKGVAKGMLKVFAKMGISTLASYKGAQIFEAVGLGDEVINTSFVGTASRIGGIGLDVLAEEAIRRHSLGYPTRHENEDLPILPNPGLFAWRKGGEKHGWNPHTISSLQEAAKSGSRADYDKFSKLANEQATQNVALRGLMRFKTEDCTPIPIEEVEPTAEIVKRFCTGAMSYGSISAESHESLAIAMNRLGGKSNTGEGGENYARFQPEPNGDSKRSAIKQIASGRFGVTSYYLTNADELQIKISQGAKPGEGGELPGHKVNKIIAATRHSTPGVGLISPPPHHDIYSIEDLSQLIFDLKNSNPSARISVKLVSEVGVGTIASGVAKGHADNILISGDGGGTGASPLTSIKHAGLPWELGLAETHQTLVMNDLRSRVRIQTDGQLKTGRDVAIACLLGAEEFGFATAPLITLGCIMMRKCHLNTCPVGIATQDPVLRKRFNGAPESVVNYLFMVAEECREIMASLGFRTINEMVGHCELLEKDKSIDHPKAALIDLTKILTPARKPHPDVQVYCDRDQDHGLDIVKDNWLIEQAQPALTDGKAVEIECEIENIDRAFGTTLSHEVSKKWGVDGLPEDTIRIRCHGSAGQSVGAWGAKGVTIEVDGDANDYVGKGLSGAKIIIRPPAESTFVPEENIVIGNVALYGATEGELYARGIAAERFCVRNSGAKAVVEGVGDHGCEYMTGGRAVVLGPTGRNFAAGMSGGIAYVYDPNDHFLPNCSLDLVDLDRIETDADELELKTLIENHRRYTGSSVAEAILGDWETAVTKFVKVMPRDFKRALAEMTTDQSNGESEAAPKAVVTSPGGQN</sequence>
<comment type="cofactor">
    <cofactor evidence="1">
        <name>FMN</name>
        <dbReference type="ChEBI" id="CHEBI:58210"/>
    </cofactor>
</comment>
<keyword evidence="15" id="KW-0408">Iron</keyword>
<dbReference type="InterPro" id="IPR050711">
    <property type="entry name" value="ET-N_metabolism_enzyme"/>
</dbReference>
<dbReference type="CDD" id="cd00982">
    <property type="entry name" value="gltB_C"/>
    <property type="match status" value="1"/>
</dbReference>
<keyword evidence="24" id="KW-1185">Reference proteome</keyword>
<evidence type="ECO:0000256" key="21">
    <source>
        <dbReference type="SAM" id="MobiDB-lite"/>
    </source>
</evidence>
<comment type="pathway">
    <text evidence="4">Energy metabolism; nitrogen metabolism.</text>
</comment>
<dbReference type="InterPro" id="IPR006982">
    <property type="entry name" value="Glu_synth_centr_N"/>
</dbReference>
<dbReference type="SUPFAM" id="SSF69336">
    <property type="entry name" value="Alpha subunit of glutamate synthase, C-terminal domain"/>
    <property type="match status" value="1"/>
</dbReference>
<dbReference type="KEGG" id="chya:V22_32770"/>
<evidence type="ECO:0000256" key="2">
    <source>
        <dbReference type="ARBA" id="ARBA00001927"/>
    </source>
</evidence>
<evidence type="ECO:0000256" key="14">
    <source>
        <dbReference type="ARBA" id="ARBA00023002"/>
    </source>
</evidence>
<keyword evidence="13" id="KW-0315">Glutamine amidotransferase</keyword>
<evidence type="ECO:0000256" key="20">
    <source>
        <dbReference type="ARBA" id="ARBA00048867"/>
    </source>
</evidence>
<evidence type="ECO:0000256" key="1">
    <source>
        <dbReference type="ARBA" id="ARBA00001917"/>
    </source>
</evidence>
<evidence type="ECO:0000313" key="24">
    <source>
        <dbReference type="Proteomes" id="UP000319976"/>
    </source>
</evidence>
<comment type="similarity">
    <text evidence="7">Belongs to the glutamate synthase family.</text>
</comment>
<dbReference type="GO" id="GO:0051538">
    <property type="term" value="F:3 iron, 4 sulfur cluster binding"/>
    <property type="evidence" value="ECO:0007669"/>
    <property type="project" value="UniProtKB-KW"/>
</dbReference>
<name>A0A517TCB7_9PLAN</name>
<dbReference type="GO" id="GO:0046872">
    <property type="term" value="F:metal ion binding"/>
    <property type="evidence" value="ECO:0007669"/>
    <property type="project" value="UniProtKB-KW"/>
</dbReference>
<dbReference type="Pfam" id="PF00310">
    <property type="entry name" value="GATase_2"/>
    <property type="match status" value="1"/>
</dbReference>
<evidence type="ECO:0000259" key="22">
    <source>
        <dbReference type="PROSITE" id="PS51278"/>
    </source>
</evidence>
<dbReference type="EMBL" id="CP036316">
    <property type="protein sequence ID" value="QDT66013.1"/>
    <property type="molecule type" value="Genomic_DNA"/>
</dbReference>
<comment type="cofactor">
    <cofactor evidence="3">
        <name>FAD</name>
        <dbReference type="ChEBI" id="CHEBI:57692"/>
    </cofactor>
</comment>
<evidence type="ECO:0000256" key="13">
    <source>
        <dbReference type="ARBA" id="ARBA00022962"/>
    </source>
</evidence>
<evidence type="ECO:0000256" key="16">
    <source>
        <dbReference type="ARBA" id="ARBA00023014"/>
    </source>
</evidence>
<dbReference type="Pfam" id="PF01645">
    <property type="entry name" value="Glu_synthase"/>
    <property type="match status" value="1"/>
</dbReference>
<evidence type="ECO:0000256" key="4">
    <source>
        <dbReference type="ARBA" id="ARBA00004802"/>
    </source>
</evidence>
<keyword evidence="18" id="KW-0003">3Fe-4S</keyword>
<dbReference type="InterPro" id="IPR029055">
    <property type="entry name" value="Ntn_hydrolases_N"/>
</dbReference>
<dbReference type="EC" id="1.4.1.14" evidence="19"/>
<protein>
    <recommendedName>
        <fullName evidence="19">glutamate synthase (NADH)</fullName>
        <ecNumber evidence="19">1.4.1.14</ecNumber>
    </recommendedName>
</protein>
<dbReference type="InterPro" id="IPR017932">
    <property type="entry name" value="GATase_2_dom"/>
</dbReference>
<feature type="region of interest" description="Disordered" evidence="21">
    <location>
        <begin position="947"/>
        <end position="967"/>
    </location>
</feature>
<evidence type="ECO:0000256" key="18">
    <source>
        <dbReference type="ARBA" id="ARBA00023291"/>
    </source>
</evidence>
<feature type="domain" description="Glutamine amidotransferase type-2" evidence="22">
    <location>
        <begin position="48"/>
        <end position="450"/>
    </location>
</feature>
<evidence type="ECO:0000256" key="15">
    <source>
        <dbReference type="ARBA" id="ARBA00023004"/>
    </source>
</evidence>
<proteinExistence type="inferred from homology"/>
<keyword evidence="12" id="KW-0274">FAD</keyword>
<dbReference type="CDD" id="cd02808">
    <property type="entry name" value="GltS_FMN"/>
    <property type="match status" value="1"/>
</dbReference>
<keyword evidence="16" id="KW-0411">Iron-sulfur</keyword>
<dbReference type="Proteomes" id="UP000319976">
    <property type="component" value="Chromosome"/>
</dbReference>
<dbReference type="GO" id="GO:0019676">
    <property type="term" value="P:ammonia assimilation cycle"/>
    <property type="evidence" value="ECO:0007669"/>
    <property type="project" value="TreeGrafter"/>
</dbReference>
<dbReference type="Pfam" id="PF01493">
    <property type="entry name" value="GXGXG"/>
    <property type="match status" value="1"/>
</dbReference>
<reference evidence="23 24" key="1">
    <citation type="submission" date="2019-02" db="EMBL/GenBank/DDBJ databases">
        <title>Deep-cultivation of Planctomycetes and their phenomic and genomic characterization uncovers novel biology.</title>
        <authorList>
            <person name="Wiegand S."/>
            <person name="Jogler M."/>
            <person name="Boedeker C."/>
            <person name="Pinto D."/>
            <person name="Vollmers J."/>
            <person name="Rivas-Marin E."/>
            <person name="Kohn T."/>
            <person name="Peeters S.H."/>
            <person name="Heuer A."/>
            <person name="Rast P."/>
            <person name="Oberbeckmann S."/>
            <person name="Bunk B."/>
            <person name="Jeske O."/>
            <person name="Meyerdierks A."/>
            <person name="Storesund J.E."/>
            <person name="Kallscheuer N."/>
            <person name="Luecker S."/>
            <person name="Lage O.M."/>
            <person name="Pohl T."/>
            <person name="Merkel B.J."/>
            <person name="Hornburger P."/>
            <person name="Mueller R.-W."/>
            <person name="Bruemmer F."/>
            <person name="Labrenz M."/>
            <person name="Spormann A.M."/>
            <person name="Op den Camp H."/>
            <person name="Overmann J."/>
            <person name="Amann R."/>
            <person name="Jetten M.S.M."/>
            <person name="Mascher T."/>
            <person name="Medema M.H."/>
            <person name="Devos D.P."/>
            <person name="Kaster A.-K."/>
            <person name="Ovreas L."/>
            <person name="Rohde M."/>
            <person name="Galperin M.Y."/>
            <person name="Jogler C."/>
        </authorList>
    </citation>
    <scope>NUCLEOTIDE SEQUENCE [LARGE SCALE GENOMIC DNA]</scope>
    <source>
        <strain evidence="23 24">V22</strain>
    </source>
</reference>
<comment type="pathway">
    <text evidence="5">Nitrogen metabolism.</text>
</comment>
<evidence type="ECO:0000256" key="12">
    <source>
        <dbReference type="ARBA" id="ARBA00022827"/>
    </source>
</evidence>
<evidence type="ECO:0000313" key="23">
    <source>
        <dbReference type="EMBL" id="QDT66013.1"/>
    </source>
</evidence>
<dbReference type="InterPro" id="IPR002932">
    <property type="entry name" value="Glu_synthdom"/>
</dbReference>
<dbReference type="Pfam" id="PF04898">
    <property type="entry name" value="Glu_syn_central"/>
    <property type="match status" value="1"/>
</dbReference>
<dbReference type="NCBIfam" id="NF008730">
    <property type="entry name" value="PRK11750.1"/>
    <property type="match status" value="1"/>
</dbReference>
<dbReference type="Gene3D" id="3.20.20.70">
    <property type="entry name" value="Aldolase class I"/>
    <property type="match status" value="2"/>
</dbReference>
<dbReference type="InterPro" id="IPR002489">
    <property type="entry name" value="Glu_synth_asu_C"/>
</dbReference>
<keyword evidence="10" id="KW-0288">FMN</keyword>
<dbReference type="SUPFAM" id="SSF56235">
    <property type="entry name" value="N-terminal nucleophile aminohydrolases (Ntn hydrolases)"/>
    <property type="match status" value="1"/>
</dbReference>
<feature type="region of interest" description="Disordered" evidence="21">
    <location>
        <begin position="1535"/>
        <end position="1559"/>
    </location>
</feature>
<dbReference type="PANTHER" id="PTHR11938:SF133">
    <property type="entry name" value="GLUTAMATE SYNTHASE (NADH)"/>
    <property type="match status" value="1"/>
</dbReference>
<keyword evidence="17" id="KW-0314">Glutamate biosynthesis</keyword>
<dbReference type="FunFam" id="3.60.20.10:FF:000043">
    <property type="entry name" value="Glutamate synthase 1 [NADH] chloroplastic"/>
    <property type="match status" value="1"/>
</dbReference>
<dbReference type="Gene3D" id="3.60.20.10">
    <property type="entry name" value="Glutamine Phosphoribosylpyrophosphate, subunit 1, domain 1"/>
    <property type="match status" value="1"/>
</dbReference>
<evidence type="ECO:0000256" key="11">
    <source>
        <dbReference type="ARBA" id="ARBA00022723"/>
    </source>
</evidence>
<keyword evidence="9" id="KW-0285">Flavoprotein</keyword>
<dbReference type="PANTHER" id="PTHR11938">
    <property type="entry name" value="FAD NADPH DEHYDROGENASE/OXIDOREDUCTASE"/>
    <property type="match status" value="1"/>
</dbReference>